<dbReference type="Proteomes" id="UP000265703">
    <property type="component" value="Unassembled WGS sequence"/>
</dbReference>
<organism evidence="2 3">
    <name type="scientific">Glomus cerebriforme</name>
    <dbReference type="NCBI Taxonomy" id="658196"/>
    <lineage>
        <taxon>Eukaryota</taxon>
        <taxon>Fungi</taxon>
        <taxon>Fungi incertae sedis</taxon>
        <taxon>Mucoromycota</taxon>
        <taxon>Glomeromycotina</taxon>
        <taxon>Glomeromycetes</taxon>
        <taxon>Glomerales</taxon>
        <taxon>Glomeraceae</taxon>
        <taxon>Glomus</taxon>
    </lineage>
</organism>
<comment type="caution">
    <text evidence="2">The sequence shown here is derived from an EMBL/GenBank/DDBJ whole genome shotgun (WGS) entry which is preliminary data.</text>
</comment>
<name>A0A397TSJ3_9GLOM</name>
<feature type="region of interest" description="Disordered" evidence="1">
    <location>
        <begin position="1"/>
        <end position="40"/>
    </location>
</feature>
<proteinExistence type="predicted"/>
<evidence type="ECO:0000313" key="3">
    <source>
        <dbReference type="Proteomes" id="UP000265703"/>
    </source>
</evidence>
<keyword evidence="3" id="KW-1185">Reference proteome</keyword>
<feature type="compositionally biased region" description="Low complexity" evidence="1">
    <location>
        <begin position="15"/>
        <end position="25"/>
    </location>
</feature>
<feature type="region of interest" description="Disordered" evidence="1">
    <location>
        <begin position="296"/>
        <end position="317"/>
    </location>
</feature>
<evidence type="ECO:0000313" key="2">
    <source>
        <dbReference type="EMBL" id="RIA98051.1"/>
    </source>
</evidence>
<dbReference type="AlphaFoldDB" id="A0A397TSJ3"/>
<sequence length="317" mass="36352">MGIQKRRKQKKNESEQQPVQPVEQSFDQLVETPIETSNPQPVEQIENSNLAMEQHFSPPFGTGPPSRVDNYVKPYPLEDDRERIPPGVSCFVPLSKPHNVPSERLHGPESPCYYLPPESTLPDGLALVFTNTMQLRFPSGVQEAWHFHMFPTRAMTIQEFSQMIKNINWFPCNVKANAVPDELVNGDDDIDHLKDMEIIGLYLLMVLWYDEQATDAIDRLLANEIHTWISMKTPSLQDLLCDESRSLYIFSALSRIETQSVTLETYRAIILDHLEDKFGWNECDFSDSKDCKIDKIDEPSGNESSSESVLRHKQMIL</sequence>
<accession>A0A397TSJ3</accession>
<dbReference type="EMBL" id="QKYT01000021">
    <property type="protein sequence ID" value="RIA98051.1"/>
    <property type="molecule type" value="Genomic_DNA"/>
</dbReference>
<gene>
    <name evidence="2" type="ORF">C1645_813277</name>
</gene>
<evidence type="ECO:0000256" key="1">
    <source>
        <dbReference type="SAM" id="MobiDB-lite"/>
    </source>
</evidence>
<dbReference type="OrthoDB" id="2303598at2759"/>
<reference evidence="2 3" key="1">
    <citation type="submission" date="2018-06" db="EMBL/GenBank/DDBJ databases">
        <title>Comparative genomics reveals the genomic features of Rhizophagus irregularis, R. cerebriforme, R. diaphanum and Gigaspora rosea, and their symbiotic lifestyle signature.</title>
        <authorList>
            <person name="Morin E."/>
            <person name="San Clemente H."/>
            <person name="Chen E.C.H."/>
            <person name="De La Providencia I."/>
            <person name="Hainaut M."/>
            <person name="Kuo A."/>
            <person name="Kohler A."/>
            <person name="Murat C."/>
            <person name="Tang N."/>
            <person name="Roy S."/>
            <person name="Loubradou J."/>
            <person name="Henrissat B."/>
            <person name="Grigoriev I.V."/>
            <person name="Corradi N."/>
            <person name="Roux C."/>
            <person name="Martin F.M."/>
        </authorList>
    </citation>
    <scope>NUCLEOTIDE SEQUENCE [LARGE SCALE GENOMIC DNA]</scope>
    <source>
        <strain evidence="2 3">DAOM 227022</strain>
    </source>
</reference>
<protein>
    <submittedName>
        <fullName evidence="2">Uncharacterized protein</fullName>
    </submittedName>
</protein>
<feature type="compositionally biased region" description="Basic residues" evidence="1">
    <location>
        <begin position="1"/>
        <end position="10"/>
    </location>
</feature>